<keyword evidence="6 9" id="KW-0812">Transmembrane</keyword>
<evidence type="ECO:0000256" key="5">
    <source>
        <dbReference type="ARBA" id="ARBA00022592"/>
    </source>
</evidence>
<keyword evidence="14" id="KW-1185">Reference proteome</keyword>
<proteinExistence type="inferred from homology"/>
<dbReference type="SUPFAM" id="SSF161098">
    <property type="entry name" value="MetI-like"/>
    <property type="match status" value="1"/>
</dbReference>
<gene>
    <name evidence="13" type="primary">pstC</name>
    <name evidence="13" type="ORF">CYJ76_10510</name>
</gene>
<feature type="transmembrane region" description="Helical" evidence="9">
    <location>
        <begin position="232"/>
        <end position="253"/>
    </location>
</feature>
<accession>A0A2I1P8H9</accession>
<dbReference type="GO" id="GO:0005315">
    <property type="term" value="F:phosphate transmembrane transporter activity"/>
    <property type="evidence" value="ECO:0007669"/>
    <property type="project" value="InterPro"/>
</dbReference>
<evidence type="ECO:0000256" key="1">
    <source>
        <dbReference type="ARBA" id="ARBA00004651"/>
    </source>
</evidence>
<reference evidence="13 14" key="1">
    <citation type="submission" date="2017-12" db="EMBL/GenBank/DDBJ databases">
        <title>Phylogenetic diversity of female urinary microbiome.</title>
        <authorList>
            <person name="Thomas-White K."/>
            <person name="Wolfe A.J."/>
        </authorList>
    </citation>
    <scope>NUCLEOTIDE SEQUENCE [LARGE SCALE GENOMIC DNA]</scope>
    <source>
        <strain evidence="13 14">UMB1298</strain>
    </source>
</reference>
<dbReference type="InterPro" id="IPR000515">
    <property type="entry name" value="MetI-like"/>
</dbReference>
<evidence type="ECO:0000313" key="14">
    <source>
        <dbReference type="Proteomes" id="UP000234206"/>
    </source>
</evidence>
<dbReference type="RefSeq" id="WP_070703624.1">
    <property type="nucleotide sequence ID" value="NZ_PKIZ01000023.1"/>
</dbReference>
<dbReference type="InterPro" id="IPR011864">
    <property type="entry name" value="Phosphate_PstC"/>
</dbReference>
<evidence type="ECO:0000313" key="13">
    <source>
        <dbReference type="EMBL" id="PKZ40939.1"/>
    </source>
</evidence>
<dbReference type="InterPro" id="IPR035906">
    <property type="entry name" value="MetI-like_sf"/>
</dbReference>
<evidence type="ECO:0000256" key="8">
    <source>
        <dbReference type="ARBA" id="ARBA00023136"/>
    </source>
</evidence>
<dbReference type="CDD" id="cd06261">
    <property type="entry name" value="TM_PBP2"/>
    <property type="match status" value="1"/>
</dbReference>
<dbReference type="Gene3D" id="1.10.3720.10">
    <property type="entry name" value="MetI-like"/>
    <property type="match status" value="1"/>
</dbReference>
<keyword evidence="4 10" id="KW-1003">Cell membrane</keyword>
<feature type="transmembrane region" description="Helical" evidence="9">
    <location>
        <begin position="87"/>
        <end position="118"/>
    </location>
</feature>
<comment type="similarity">
    <text evidence="2 10">Belongs to the binding-protein-dependent transport system permease family. CysTW subfamily.</text>
</comment>
<protein>
    <recommendedName>
        <fullName evidence="10">Phosphate transport system permease protein</fullName>
    </recommendedName>
</protein>
<dbReference type="GO" id="GO:0006817">
    <property type="term" value="P:phosphate ion transport"/>
    <property type="evidence" value="ECO:0007669"/>
    <property type="project" value="UniProtKB-KW"/>
</dbReference>
<dbReference type="PROSITE" id="PS50928">
    <property type="entry name" value="ABC_TM1"/>
    <property type="match status" value="1"/>
</dbReference>
<dbReference type="NCBIfam" id="TIGR02138">
    <property type="entry name" value="phosphate_pstC"/>
    <property type="match status" value="1"/>
</dbReference>
<dbReference type="PANTHER" id="PTHR30425:SF1">
    <property type="entry name" value="PHOSPHATE TRANSPORT SYSTEM PERMEASE PROTEIN PSTC"/>
    <property type="match status" value="1"/>
</dbReference>
<feature type="region of interest" description="Disordered" evidence="11">
    <location>
        <begin position="1"/>
        <end position="35"/>
    </location>
</feature>
<comment type="function">
    <text evidence="10">Part of the binding-protein-dependent transport system for phosphate; probably responsible for the translocation of the substrate across the membrane.</text>
</comment>
<feature type="transmembrane region" description="Helical" evidence="9">
    <location>
        <begin position="300"/>
        <end position="322"/>
    </location>
</feature>
<feature type="transmembrane region" description="Helical" evidence="9">
    <location>
        <begin position="130"/>
        <end position="151"/>
    </location>
</feature>
<feature type="compositionally biased region" description="Low complexity" evidence="11">
    <location>
        <begin position="15"/>
        <end position="24"/>
    </location>
</feature>
<dbReference type="PANTHER" id="PTHR30425">
    <property type="entry name" value="PHOSPHATE TRANSPORT SYSTEM PERMEASE PROTEIN PST"/>
    <property type="match status" value="1"/>
</dbReference>
<dbReference type="AlphaFoldDB" id="A0A2I1P8H9"/>
<comment type="subcellular location">
    <subcellularLocation>
        <location evidence="1 9">Cell membrane</location>
        <topology evidence="1 9">Multi-pass membrane protein</topology>
    </subcellularLocation>
</comment>
<evidence type="ECO:0000256" key="9">
    <source>
        <dbReference type="RuleBase" id="RU363032"/>
    </source>
</evidence>
<sequence>MADTSPSMGGATKLPVGQPDQGAPDPQPDPQRGASTGRVGDKVFYGLAVGSGILIAVILALVAAFLIKEAWPAIQQSDEVGDNGFWSLALNLLGGTLLAATMAMAIAVPIAVGIALFITHYANPRLSKALGFVIDLLAAIPSVIFGLWGFLTLAPLLKGFYKWLEKNLGFIPLFEDASTTGRVLLTASIVLAIMILPIITSVSRDVFAQTPRGNEEASLALGATKWEMIKQAVLPFGWPGVIGGAMLGLGRALGETMAVAMILSPSDEFQWNVIGSGNSPIPAYIALNFPDATGLRVNTLIALGLVLFVLTLLVNLVARWIVERRNS</sequence>
<dbReference type="GO" id="GO:0005886">
    <property type="term" value="C:plasma membrane"/>
    <property type="evidence" value="ECO:0007669"/>
    <property type="project" value="UniProtKB-SubCell"/>
</dbReference>
<keyword evidence="7 9" id="KW-1133">Transmembrane helix</keyword>
<feature type="transmembrane region" description="Helical" evidence="9">
    <location>
        <begin position="43"/>
        <end position="67"/>
    </location>
</feature>
<evidence type="ECO:0000256" key="4">
    <source>
        <dbReference type="ARBA" id="ARBA00022475"/>
    </source>
</evidence>
<dbReference type="EMBL" id="PKIZ01000023">
    <property type="protein sequence ID" value="PKZ40939.1"/>
    <property type="molecule type" value="Genomic_DNA"/>
</dbReference>
<organism evidence="13 14">
    <name type="scientific">Kytococcus schroeteri</name>
    <dbReference type="NCBI Taxonomy" id="138300"/>
    <lineage>
        <taxon>Bacteria</taxon>
        <taxon>Bacillati</taxon>
        <taxon>Actinomycetota</taxon>
        <taxon>Actinomycetes</taxon>
        <taxon>Micrococcales</taxon>
        <taxon>Kytococcaceae</taxon>
        <taxon>Kytococcus</taxon>
    </lineage>
</organism>
<evidence type="ECO:0000256" key="7">
    <source>
        <dbReference type="ARBA" id="ARBA00022989"/>
    </source>
</evidence>
<name>A0A2I1P8H9_9MICO</name>
<feature type="domain" description="ABC transmembrane type-1" evidence="12">
    <location>
        <begin position="93"/>
        <end position="318"/>
    </location>
</feature>
<keyword evidence="3 9" id="KW-0813">Transport</keyword>
<comment type="caution">
    <text evidence="13">The sequence shown here is derived from an EMBL/GenBank/DDBJ whole genome shotgun (WGS) entry which is preliminary data.</text>
</comment>
<evidence type="ECO:0000259" key="12">
    <source>
        <dbReference type="PROSITE" id="PS50928"/>
    </source>
</evidence>
<dbReference type="InterPro" id="IPR051124">
    <property type="entry name" value="Phosphate_Transport_Permease"/>
</dbReference>
<feature type="transmembrane region" description="Helical" evidence="9">
    <location>
        <begin position="183"/>
        <end position="202"/>
    </location>
</feature>
<dbReference type="OrthoDB" id="9785113at2"/>
<evidence type="ECO:0000256" key="11">
    <source>
        <dbReference type="SAM" id="MobiDB-lite"/>
    </source>
</evidence>
<evidence type="ECO:0000256" key="3">
    <source>
        <dbReference type="ARBA" id="ARBA00022448"/>
    </source>
</evidence>
<dbReference type="Pfam" id="PF00528">
    <property type="entry name" value="BPD_transp_1"/>
    <property type="match status" value="1"/>
</dbReference>
<dbReference type="Proteomes" id="UP000234206">
    <property type="component" value="Unassembled WGS sequence"/>
</dbReference>
<evidence type="ECO:0000256" key="2">
    <source>
        <dbReference type="ARBA" id="ARBA00007069"/>
    </source>
</evidence>
<evidence type="ECO:0000256" key="6">
    <source>
        <dbReference type="ARBA" id="ARBA00022692"/>
    </source>
</evidence>
<keyword evidence="8 9" id="KW-0472">Membrane</keyword>
<keyword evidence="5 10" id="KW-0592">Phosphate transport</keyword>
<evidence type="ECO:0000256" key="10">
    <source>
        <dbReference type="RuleBase" id="RU363054"/>
    </source>
</evidence>